<keyword evidence="3" id="KW-0378">Hydrolase</keyword>
<dbReference type="InterPro" id="IPR050131">
    <property type="entry name" value="Peptidase_S8_subtilisin-like"/>
</dbReference>
<evidence type="ECO:0000256" key="2">
    <source>
        <dbReference type="ARBA" id="ARBA00022670"/>
    </source>
</evidence>
<dbReference type="Pfam" id="PF00082">
    <property type="entry name" value="Peptidase_S8"/>
    <property type="match status" value="1"/>
</dbReference>
<organism evidence="7 8">
    <name type="scientific">Haematococcus lacustris</name>
    <name type="common">Green alga</name>
    <name type="synonym">Haematococcus pluvialis</name>
    <dbReference type="NCBI Taxonomy" id="44745"/>
    <lineage>
        <taxon>Eukaryota</taxon>
        <taxon>Viridiplantae</taxon>
        <taxon>Chlorophyta</taxon>
        <taxon>core chlorophytes</taxon>
        <taxon>Chlorophyceae</taxon>
        <taxon>CS clade</taxon>
        <taxon>Chlamydomonadales</taxon>
        <taxon>Haematococcaceae</taxon>
        <taxon>Haematococcus</taxon>
    </lineage>
</organism>
<dbReference type="InterPro" id="IPR000209">
    <property type="entry name" value="Peptidase_S8/S53_dom"/>
</dbReference>
<dbReference type="InterPro" id="IPR015500">
    <property type="entry name" value="Peptidase_S8_subtilisin-rel"/>
</dbReference>
<dbReference type="GO" id="GO:0004252">
    <property type="term" value="F:serine-type endopeptidase activity"/>
    <property type="evidence" value="ECO:0007669"/>
    <property type="project" value="InterPro"/>
</dbReference>
<dbReference type="PANTHER" id="PTHR43806">
    <property type="entry name" value="PEPTIDASE S8"/>
    <property type="match status" value="1"/>
</dbReference>
<evidence type="ECO:0000313" key="8">
    <source>
        <dbReference type="Proteomes" id="UP000485058"/>
    </source>
</evidence>
<dbReference type="PROSITE" id="PS51892">
    <property type="entry name" value="SUBTILASE"/>
    <property type="match status" value="1"/>
</dbReference>
<dbReference type="Proteomes" id="UP000485058">
    <property type="component" value="Unassembled WGS sequence"/>
</dbReference>
<dbReference type="GO" id="GO:0006508">
    <property type="term" value="P:proteolysis"/>
    <property type="evidence" value="ECO:0007669"/>
    <property type="project" value="UniProtKB-KW"/>
</dbReference>
<keyword evidence="8" id="KW-1185">Reference proteome</keyword>
<name>A0A699Z7X3_HAELA</name>
<dbReference type="InterPro" id="IPR034193">
    <property type="entry name" value="PCSK9_ProteinaseK-like"/>
</dbReference>
<keyword evidence="2" id="KW-0645">Protease</keyword>
<dbReference type="GO" id="GO:0008240">
    <property type="term" value="F:tripeptidyl-peptidase activity"/>
    <property type="evidence" value="ECO:0007669"/>
    <property type="project" value="TreeGrafter"/>
</dbReference>
<comment type="caution">
    <text evidence="7">The sequence shown here is derived from an EMBL/GenBank/DDBJ whole genome shotgun (WGS) entry which is preliminary data.</text>
</comment>
<dbReference type="PROSITE" id="PS00138">
    <property type="entry name" value="SUBTILASE_SER"/>
    <property type="match status" value="1"/>
</dbReference>
<reference evidence="7 8" key="1">
    <citation type="submission" date="2020-02" db="EMBL/GenBank/DDBJ databases">
        <title>Draft genome sequence of Haematococcus lacustris strain NIES-144.</title>
        <authorList>
            <person name="Morimoto D."/>
            <person name="Nakagawa S."/>
            <person name="Yoshida T."/>
            <person name="Sawayama S."/>
        </authorList>
    </citation>
    <scope>NUCLEOTIDE SEQUENCE [LARGE SCALE GENOMIC DNA]</scope>
    <source>
        <strain evidence="7 8">NIES-144</strain>
    </source>
</reference>
<evidence type="ECO:0000259" key="6">
    <source>
        <dbReference type="Pfam" id="PF00082"/>
    </source>
</evidence>
<dbReference type="PROSITE" id="PS00137">
    <property type="entry name" value="SUBTILASE_HIS"/>
    <property type="match status" value="1"/>
</dbReference>
<dbReference type="AlphaFoldDB" id="A0A699Z7X3"/>
<dbReference type="Gene3D" id="3.40.50.200">
    <property type="entry name" value="Peptidase S8/S53 domain"/>
    <property type="match status" value="1"/>
</dbReference>
<dbReference type="CDD" id="cd04077">
    <property type="entry name" value="Peptidases_S8_PCSK9_ProteinaseK_like"/>
    <property type="match status" value="1"/>
</dbReference>
<gene>
    <name evidence="7" type="ORF">HaLaN_07152</name>
</gene>
<protein>
    <recommendedName>
        <fullName evidence="6">Peptidase S8/S53 domain-containing protein</fullName>
    </recommendedName>
</protein>
<proteinExistence type="inferred from homology"/>
<evidence type="ECO:0000313" key="7">
    <source>
        <dbReference type="EMBL" id="GFH11622.1"/>
    </source>
</evidence>
<dbReference type="PRINTS" id="PR00723">
    <property type="entry name" value="SUBTILISIN"/>
</dbReference>
<evidence type="ECO:0000256" key="3">
    <source>
        <dbReference type="ARBA" id="ARBA00022801"/>
    </source>
</evidence>
<accession>A0A699Z7X3</accession>
<dbReference type="EMBL" id="BLLF01000419">
    <property type="protein sequence ID" value="GFH11622.1"/>
    <property type="molecule type" value="Genomic_DNA"/>
</dbReference>
<evidence type="ECO:0000256" key="1">
    <source>
        <dbReference type="ARBA" id="ARBA00011073"/>
    </source>
</evidence>
<dbReference type="InterPro" id="IPR022398">
    <property type="entry name" value="Peptidase_S8_His-AS"/>
</dbReference>
<dbReference type="InterPro" id="IPR023828">
    <property type="entry name" value="Peptidase_S8_Ser-AS"/>
</dbReference>
<feature type="domain" description="Peptidase S8/S53" evidence="6">
    <location>
        <begin position="74"/>
        <end position="270"/>
    </location>
</feature>
<comment type="caution">
    <text evidence="5">Lacks conserved residue(s) required for the propagation of feature annotation.</text>
</comment>
<dbReference type="SUPFAM" id="SSF52743">
    <property type="entry name" value="Subtilisin-like"/>
    <property type="match status" value="1"/>
</dbReference>
<evidence type="ECO:0000256" key="4">
    <source>
        <dbReference type="ARBA" id="ARBA00022825"/>
    </source>
</evidence>
<sequence>MRRSLADSVMYFERDLAARTTQIFASTLDATYNVRYWNLDRLDQTNLPLDGVWFPMGNFLRVTLLFRCLLYTAAHISSNWDDNGHGTHVAGIAAGAIHGVAKNAIVHAVKVLDAQGSGSYSNIISGLGWVKNYVQQNGIRQAVAVMSLGGPRASSLNDAVEDLAASGIPVVAAAGNNNGGDSCSFSPASAPSAIAVGASDNNDRLASFSNVGGCVFTFAPGVSVQSASYGSDSGETTMSGTSMAGPHVAGVIAMILQDQPGTSVSNVSPHPVKTKIWQLVMKRVSHQLRALVVVY</sequence>
<evidence type="ECO:0000256" key="5">
    <source>
        <dbReference type="PROSITE-ProRule" id="PRU01240"/>
    </source>
</evidence>
<comment type="similarity">
    <text evidence="1 5">Belongs to the peptidase S8 family.</text>
</comment>
<dbReference type="PANTHER" id="PTHR43806:SF14">
    <property type="entry name" value="TRIPEPTIDYL-PEPTIDASE 2"/>
    <property type="match status" value="1"/>
</dbReference>
<dbReference type="InterPro" id="IPR036852">
    <property type="entry name" value="Peptidase_S8/S53_dom_sf"/>
</dbReference>
<dbReference type="GO" id="GO:0005829">
    <property type="term" value="C:cytosol"/>
    <property type="evidence" value="ECO:0007669"/>
    <property type="project" value="TreeGrafter"/>
</dbReference>
<keyword evidence="4" id="KW-0720">Serine protease</keyword>